<evidence type="ECO:0000256" key="8">
    <source>
        <dbReference type="SAM" id="Coils"/>
    </source>
</evidence>
<evidence type="ECO:0000256" key="6">
    <source>
        <dbReference type="PROSITE-ProRule" id="PRU10141"/>
    </source>
</evidence>
<dbReference type="PANTHER" id="PTHR24055">
    <property type="entry name" value="MITOGEN-ACTIVATED PROTEIN KINASE"/>
    <property type="match status" value="1"/>
</dbReference>
<dbReference type="FunFam" id="1.10.510.10:FF:000098">
    <property type="entry name" value="Mitogen-activated protein kinase 1"/>
    <property type="match status" value="1"/>
</dbReference>
<keyword evidence="7" id="KW-0460">Magnesium</keyword>
<reference evidence="11 12" key="1">
    <citation type="journal article" date="2018" name="Mol. Biol. Evol.">
        <title>Analysis of the draft genome of the red seaweed Gracilariopsis chorda provides insights into genome size evolution in Rhodophyta.</title>
        <authorList>
            <person name="Lee J."/>
            <person name="Yang E.C."/>
            <person name="Graf L."/>
            <person name="Yang J.H."/>
            <person name="Qiu H."/>
            <person name="Zel Zion U."/>
            <person name="Chan C.X."/>
            <person name="Stephens T.G."/>
            <person name="Weber A.P.M."/>
            <person name="Boo G.H."/>
            <person name="Boo S.M."/>
            <person name="Kim K.M."/>
            <person name="Shin Y."/>
            <person name="Jung M."/>
            <person name="Lee S.J."/>
            <person name="Yim H.S."/>
            <person name="Lee J.H."/>
            <person name="Bhattacharya D."/>
            <person name="Yoon H.S."/>
        </authorList>
    </citation>
    <scope>NUCLEOTIDE SEQUENCE [LARGE SCALE GENOMIC DNA]</scope>
    <source>
        <strain evidence="11 12">SKKU-2015</strain>
        <tissue evidence="11">Whole body</tissue>
    </source>
</reference>
<evidence type="ECO:0000256" key="1">
    <source>
        <dbReference type="ARBA" id="ARBA00022527"/>
    </source>
</evidence>
<dbReference type="PROSITE" id="PS50011">
    <property type="entry name" value="PROTEIN_KINASE_DOM"/>
    <property type="match status" value="1"/>
</dbReference>
<dbReference type="SMART" id="SM00220">
    <property type="entry name" value="S_TKc"/>
    <property type="match status" value="1"/>
</dbReference>
<evidence type="ECO:0000256" key="9">
    <source>
        <dbReference type="SAM" id="MobiDB-lite"/>
    </source>
</evidence>
<dbReference type="EMBL" id="NBIV01000010">
    <property type="protein sequence ID" value="PXF48943.1"/>
    <property type="molecule type" value="Genomic_DNA"/>
</dbReference>
<dbReference type="PROSITE" id="PS00108">
    <property type="entry name" value="PROTEIN_KINASE_ST"/>
    <property type="match status" value="1"/>
</dbReference>
<comment type="similarity">
    <text evidence="7">Belongs to the protein kinase superfamily. Ser/Thr protein kinase family. MAP kinase subfamily.</text>
</comment>
<gene>
    <name evidence="11" type="ORF">BWQ96_01285</name>
</gene>
<keyword evidence="1 7" id="KW-0723">Serine/threonine-protein kinase</keyword>
<evidence type="ECO:0000256" key="7">
    <source>
        <dbReference type="RuleBase" id="RU361165"/>
    </source>
</evidence>
<dbReference type="Gene3D" id="1.10.510.10">
    <property type="entry name" value="Transferase(Phosphotransferase) domain 1"/>
    <property type="match status" value="1"/>
</dbReference>
<evidence type="ECO:0000313" key="12">
    <source>
        <dbReference type="Proteomes" id="UP000247409"/>
    </source>
</evidence>
<evidence type="ECO:0000256" key="3">
    <source>
        <dbReference type="ARBA" id="ARBA00022741"/>
    </source>
</evidence>
<sequence>MSLQHPDVLRQQLRERERQYRLQLAQLAAQQREYHQAMEERRRERVKEDRLRRLRVMRKEFFDAPLVEHRYTVQQIIGEGASGVVCSAFDRLSKESVAVKRISKGFEKVPVSVRTLRELKFLRLLRGHENIVEIKDILMPTSVKQFDDVFVVLELMPTDLNHVLRHKTDLSPLHIQYFMFQLMRGLYFLHSAGVFHRDLKPNNILIDQDCSLRICDFGLARANFDKAPDKALWTDYVATRWYRAPELIMSHYTYSTAIDIWSAGCIMAEMLGNGPLFPGKDGYDQLQLMTELIGSPSEEAISKVRSQRVRDHFRALPRRTRRPFSHIFPHADPDACSLLEWLLEFDPARRPTALQALSHPYFREFYDPEGEPAAKPISADEFAFERQKLTPDAMRRLFLEEIALYHPEHADHLLRDADRNGGYDIPSQSETFASAMRSVQEGIAQRKTSSLPKAKFKPLNDAYWARREAERQRKRGSQENDDRMTDAPGSVTRQIVNGVQVGSSASWYGGGSRADRRSIQMDACANDTERSPELDLMALEVDEAFGIVRVSSGGIVRGGSCAPKAAYGPGLEQDVGGGTPIVKDCDGSKCP</sequence>
<keyword evidence="3 6" id="KW-0547">Nucleotide-binding</keyword>
<evidence type="ECO:0000256" key="4">
    <source>
        <dbReference type="ARBA" id="ARBA00022777"/>
    </source>
</evidence>
<dbReference type="InterPro" id="IPR011009">
    <property type="entry name" value="Kinase-like_dom_sf"/>
</dbReference>
<dbReference type="STRING" id="448386.A0A2V3J3Q6"/>
<dbReference type="Proteomes" id="UP000247409">
    <property type="component" value="Unassembled WGS sequence"/>
</dbReference>
<dbReference type="FunFam" id="3.30.200.20:FF:000046">
    <property type="entry name" value="Mitogen-activated protein kinase"/>
    <property type="match status" value="1"/>
</dbReference>
<dbReference type="GO" id="GO:0004707">
    <property type="term" value="F:MAP kinase activity"/>
    <property type="evidence" value="ECO:0007669"/>
    <property type="project" value="UniProtKB-EC"/>
</dbReference>
<dbReference type="PROSITE" id="PS00107">
    <property type="entry name" value="PROTEIN_KINASE_ATP"/>
    <property type="match status" value="1"/>
</dbReference>
<keyword evidence="5 6" id="KW-0067">ATP-binding</keyword>
<name>A0A2V3J3Q6_9FLOR</name>
<dbReference type="InterPro" id="IPR017441">
    <property type="entry name" value="Protein_kinase_ATP_BS"/>
</dbReference>
<feature type="binding site" evidence="6">
    <location>
        <position position="100"/>
    </location>
    <ligand>
        <name>ATP</name>
        <dbReference type="ChEBI" id="CHEBI:30616"/>
    </ligand>
</feature>
<dbReference type="InterPro" id="IPR000719">
    <property type="entry name" value="Prot_kinase_dom"/>
</dbReference>
<evidence type="ECO:0000256" key="5">
    <source>
        <dbReference type="ARBA" id="ARBA00022840"/>
    </source>
</evidence>
<keyword evidence="4 7" id="KW-0418">Kinase</keyword>
<dbReference type="InterPro" id="IPR008271">
    <property type="entry name" value="Ser/Thr_kinase_AS"/>
</dbReference>
<dbReference type="OrthoDB" id="2396at2759"/>
<dbReference type="EC" id="2.7.11.24" evidence="7"/>
<comment type="activity regulation">
    <text evidence="7">Activated by threonine and tyrosine phosphorylation.</text>
</comment>
<accession>A0A2V3J3Q6</accession>
<comment type="cofactor">
    <cofactor evidence="7">
        <name>Mg(2+)</name>
        <dbReference type="ChEBI" id="CHEBI:18420"/>
    </cofactor>
</comment>
<dbReference type="GO" id="GO:0005524">
    <property type="term" value="F:ATP binding"/>
    <property type="evidence" value="ECO:0007669"/>
    <property type="project" value="UniProtKB-UniRule"/>
</dbReference>
<proteinExistence type="inferred from homology"/>
<comment type="catalytic activity">
    <reaction evidence="7">
        <text>L-threonyl-[protein] + ATP = O-phospho-L-threonyl-[protein] + ADP + H(+)</text>
        <dbReference type="Rhea" id="RHEA:46608"/>
        <dbReference type="Rhea" id="RHEA-COMP:11060"/>
        <dbReference type="Rhea" id="RHEA-COMP:11605"/>
        <dbReference type="ChEBI" id="CHEBI:15378"/>
        <dbReference type="ChEBI" id="CHEBI:30013"/>
        <dbReference type="ChEBI" id="CHEBI:30616"/>
        <dbReference type="ChEBI" id="CHEBI:61977"/>
        <dbReference type="ChEBI" id="CHEBI:456216"/>
        <dbReference type="EC" id="2.7.11.24"/>
    </reaction>
</comment>
<dbReference type="InterPro" id="IPR050117">
    <property type="entry name" value="MAPK"/>
</dbReference>
<feature type="coiled-coil region" evidence="8">
    <location>
        <begin position="10"/>
        <end position="47"/>
    </location>
</feature>
<dbReference type="Gene3D" id="3.30.200.20">
    <property type="entry name" value="Phosphorylase Kinase, domain 1"/>
    <property type="match status" value="1"/>
</dbReference>
<dbReference type="AlphaFoldDB" id="A0A2V3J3Q6"/>
<evidence type="ECO:0000313" key="11">
    <source>
        <dbReference type="EMBL" id="PXF48943.1"/>
    </source>
</evidence>
<feature type="region of interest" description="Disordered" evidence="9">
    <location>
        <begin position="468"/>
        <end position="489"/>
    </location>
</feature>
<evidence type="ECO:0000259" key="10">
    <source>
        <dbReference type="PROSITE" id="PS50011"/>
    </source>
</evidence>
<keyword evidence="12" id="KW-1185">Reference proteome</keyword>
<dbReference type="PROSITE" id="PS01351">
    <property type="entry name" value="MAPK"/>
    <property type="match status" value="1"/>
</dbReference>
<dbReference type="CDD" id="cd07834">
    <property type="entry name" value="STKc_MAPK"/>
    <property type="match status" value="1"/>
</dbReference>
<dbReference type="InterPro" id="IPR003527">
    <property type="entry name" value="MAP_kinase_CS"/>
</dbReference>
<feature type="domain" description="Protein kinase" evidence="10">
    <location>
        <begin position="71"/>
        <end position="362"/>
    </location>
</feature>
<evidence type="ECO:0000256" key="2">
    <source>
        <dbReference type="ARBA" id="ARBA00022679"/>
    </source>
</evidence>
<feature type="compositionally biased region" description="Basic and acidic residues" evidence="9">
    <location>
        <begin position="468"/>
        <end position="485"/>
    </location>
</feature>
<organism evidence="11 12">
    <name type="scientific">Gracilariopsis chorda</name>
    <dbReference type="NCBI Taxonomy" id="448386"/>
    <lineage>
        <taxon>Eukaryota</taxon>
        <taxon>Rhodophyta</taxon>
        <taxon>Florideophyceae</taxon>
        <taxon>Rhodymeniophycidae</taxon>
        <taxon>Gracilariales</taxon>
        <taxon>Gracilariaceae</taxon>
        <taxon>Gracilariopsis</taxon>
    </lineage>
</organism>
<keyword evidence="2 7" id="KW-0808">Transferase</keyword>
<comment type="caution">
    <text evidence="11">The sequence shown here is derived from an EMBL/GenBank/DDBJ whole genome shotgun (WGS) entry which is preliminary data.</text>
</comment>
<keyword evidence="8" id="KW-0175">Coiled coil</keyword>
<dbReference type="SUPFAM" id="SSF56112">
    <property type="entry name" value="Protein kinase-like (PK-like)"/>
    <property type="match status" value="1"/>
</dbReference>
<protein>
    <recommendedName>
        <fullName evidence="7">Mitogen-activated protein kinase</fullName>
        <ecNumber evidence="7">2.7.11.24</ecNumber>
    </recommendedName>
</protein>
<dbReference type="Pfam" id="PF00069">
    <property type="entry name" value="Pkinase"/>
    <property type="match status" value="1"/>
</dbReference>